<dbReference type="EMBL" id="MU003836">
    <property type="protein sequence ID" value="KAF2717822.1"/>
    <property type="molecule type" value="Genomic_DNA"/>
</dbReference>
<dbReference type="Pfam" id="PF25499">
    <property type="entry name" value="Beta-prop_pof12"/>
    <property type="match status" value="1"/>
</dbReference>
<dbReference type="PROSITE" id="PS50181">
    <property type="entry name" value="FBOX"/>
    <property type="match status" value="1"/>
</dbReference>
<evidence type="ECO:0000313" key="3">
    <source>
        <dbReference type="EMBL" id="KAF2717822.1"/>
    </source>
</evidence>
<name>A0A9P4UJC8_9PEZI</name>
<dbReference type="InterPro" id="IPR001810">
    <property type="entry name" value="F-box_dom"/>
</dbReference>
<proteinExistence type="predicted"/>
<feature type="domain" description="F-box" evidence="2">
    <location>
        <begin position="24"/>
        <end position="70"/>
    </location>
</feature>
<reference evidence="3" key="1">
    <citation type="journal article" date="2020" name="Stud. Mycol.">
        <title>101 Dothideomycetes genomes: a test case for predicting lifestyles and emergence of pathogens.</title>
        <authorList>
            <person name="Haridas S."/>
            <person name="Albert R."/>
            <person name="Binder M."/>
            <person name="Bloem J."/>
            <person name="Labutti K."/>
            <person name="Salamov A."/>
            <person name="Andreopoulos B."/>
            <person name="Baker S."/>
            <person name="Barry K."/>
            <person name="Bills G."/>
            <person name="Bluhm B."/>
            <person name="Cannon C."/>
            <person name="Castanera R."/>
            <person name="Culley D."/>
            <person name="Daum C."/>
            <person name="Ezra D."/>
            <person name="Gonzalez J."/>
            <person name="Henrissat B."/>
            <person name="Kuo A."/>
            <person name="Liang C."/>
            <person name="Lipzen A."/>
            <person name="Lutzoni F."/>
            <person name="Magnuson J."/>
            <person name="Mondo S."/>
            <person name="Nolan M."/>
            <person name="Ohm R."/>
            <person name="Pangilinan J."/>
            <person name="Park H.-J."/>
            <person name="Ramirez L."/>
            <person name="Alfaro M."/>
            <person name="Sun H."/>
            <person name="Tritt A."/>
            <person name="Yoshinaga Y."/>
            <person name="Zwiers L.-H."/>
            <person name="Turgeon B."/>
            <person name="Goodwin S."/>
            <person name="Spatafora J."/>
            <person name="Crous P."/>
            <person name="Grigoriev I."/>
        </authorList>
    </citation>
    <scope>NUCLEOTIDE SEQUENCE</scope>
    <source>
        <strain evidence="3">CBS 116435</strain>
    </source>
</reference>
<accession>A0A9P4UJC8</accession>
<keyword evidence="4" id="KW-1185">Reference proteome</keyword>
<dbReference type="Gene3D" id="1.20.1280.50">
    <property type="match status" value="1"/>
</dbReference>
<organism evidence="3 4">
    <name type="scientific">Polychaeton citri CBS 116435</name>
    <dbReference type="NCBI Taxonomy" id="1314669"/>
    <lineage>
        <taxon>Eukaryota</taxon>
        <taxon>Fungi</taxon>
        <taxon>Dikarya</taxon>
        <taxon>Ascomycota</taxon>
        <taxon>Pezizomycotina</taxon>
        <taxon>Dothideomycetes</taxon>
        <taxon>Dothideomycetidae</taxon>
        <taxon>Capnodiales</taxon>
        <taxon>Capnodiaceae</taxon>
        <taxon>Polychaeton</taxon>
    </lineage>
</organism>
<comment type="caution">
    <text evidence="3">The sequence shown here is derived from an EMBL/GenBank/DDBJ whole genome shotgun (WGS) entry which is preliminary data.</text>
</comment>
<dbReference type="AlphaFoldDB" id="A0A9P4UJC8"/>
<evidence type="ECO:0000313" key="4">
    <source>
        <dbReference type="Proteomes" id="UP000799441"/>
    </source>
</evidence>
<dbReference type="InterPro" id="IPR036047">
    <property type="entry name" value="F-box-like_dom_sf"/>
</dbReference>
<sequence length="554" mass="60897">MKRPYDDVEGSSHSQKKRTKHASIDRLSSLSDELVLRIFTFIPVSQLVVCERISHKYRALASDSQLWRKLYYHHFVAPRASRLPYHGDGERNSARQLTNVGRQNWLHEEHLVRTGSRTNWKRQYKTRHNWTKGTCAISEVEVADQPTVPPILLQMQNGVIYMADKIDGLRAWSAAARKSVAQVMLPSNKAQPPPSCLAVDPSPDGDPETRVLIGFEDGSFSLYGRRYQQAGFRHLFHHGSSSNGSLSAAALSWPYAVTLTATQILSLYRFEPPASKESASTGVAAPKLLHSLRSRTVWPPLSASLRPLSSGVTICIAYALPTYLSGWTVGIQEIEVSSEGILIRSRLASAVDQHYRPLAFSAPPVAPYLGSPPSGSANNAASETIHIHTKPTSLSYTHPYLLVSHPDNTLTLYLVTSTRDALEISAGSRLWGHTSSVSGAHIGRRGKAVSVSKRGDELRVWELEGGFGSNTAKKRLATGSLSVQIRAGADEDACLRLNRTLASRVTSSCAKELREAGDTDFSLTRGWIGFDDENVVLLKEGSQGKQSLVVYDFT</sequence>
<dbReference type="OrthoDB" id="3219396at2759"/>
<evidence type="ECO:0000259" key="2">
    <source>
        <dbReference type="PROSITE" id="PS50181"/>
    </source>
</evidence>
<dbReference type="SUPFAM" id="SSF81383">
    <property type="entry name" value="F-box domain"/>
    <property type="match status" value="1"/>
</dbReference>
<dbReference type="Proteomes" id="UP000799441">
    <property type="component" value="Unassembled WGS sequence"/>
</dbReference>
<gene>
    <name evidence="3" type="ORF">K431DRAFT_232281</name>
</gene>
<protein>
    <recommendedName>
        <fullName evidence="2">F-box domain-containing protein</fullName>
    </recommendedName>
</protein>
<dbReference type="Pfam" id="PF12937">
    <property type="entry name" value="F-box-like"/>
    <property type="match status" value="1"/>
</dbReference>
<evidence type="ECO:0000256" key="1">
    <source>
        <dbReference type="SAM" id="MobiDB-lite"/>
    </source>
</evidence>
<feature type="region of interest" description="Disordered" evidence="1">
    <location>
        <begin position="1"/>
        <end position="23"/>
    </location>
</feature>